<protein>
    <submittedName>
        <fullName evidence="1">Uncharacterized protein</fullName>
    </submittedName>
</protein>
<gene>
    <name evidence="1" type="ORF">Q9S78_11935</name>
</gene>
<reference evidence="1 2" key="1">
    <citation type="submission" date="2023-08" db="EMBL/GenBank/DDBJ databases">
        <title>Microbacterium aquilitoris sp. nov. and Microbacterium gwkjibeachense sp. nov., isolated from beach.</title>
        <authorList>
            <person name="Lee S.D."/>
            <person name="Yang H."/>
            <person name="Kim I."/>
        </authorList>
    </citation>
    <scope>NUCLEOTIDE SEQUENCE [LARGE SCALE GENOMIC DNA]</scope>
    <source>
        <strain evidence="1 2">KSW-18</strain>
    </source>
</reference>
<dbReference type="RefSeq" id="WP_311870363.1">
    <property type="nucleotide sequence ID" value="NZ_JAUZVT010000002.1"/>
</dbReference>
<comment type="caution">
    <text evidence="1">The sequence shown here is derived from an EMBL/GenBank/DDBJ whole genome shotgun (WGS) entry which is preliminary data.</text>
</comment>
<dbReference type="Proteomes" id="UP001262835">
    <property type="component" value="Unassembled WGS sequence"/>
</dbReference>
<evidence type="ECO:0000313" key="2">
    <source>
        <dbReference type="Proteomes" id="UP001262835"/>
    </source>
</evidence>
<sequence>MRTIHSTPEMLDINSISERYPHLTISDVLAKIPHTDDYRWKGEDVRAYIATEPNVQCPWHWCEVDHSKDETDNDREYHRKEVQISEISVCFALNEGEPRLVWLPDFEEWTFDPTETEDLLLLSEAFATIHAMYRAFLQEVTA</sequence>
<dbReference type="EMBL" id="JAUZVT010000002">
    <property type="protein sequence ID" value="MDT3331379.1"/>
    <property type="molecule type" value="Genomic_DNA"/>
</dbReference>
<accession>A0ABU3GP87</accession>
<evidence type="ECO:0000313" key="1">
    <source>
        <dbReference type="EMBL" id="MDT3331379.1"/>
    </source>
</evidence>
<keyword evidence="2" id="KW-1185">Reference proteome</keyword>
<organism evidence="1 2">
    <name type="scientific">Microbacterium aquilitoris</name>
    <dbReference type="NCBI Taxonomy" id="3067307"/>
    <lineage>
        <taxon>Bacteria</taxon>
        <taxon>Bacillati</taxon>
        <taxon>Actinomycetota</taxon>
        <taxon>Actinomycetes</taxon>
        <taxon>Micrococcales</taxon>
        <taxon>Microbacteriaceae</taxon>
        <taxon>Microbacterium</taxon>
    </lineage>
</organism>
<proteinExistence type="predicted"/>
<name>A0ABU3GP87_9MICO</name>